<accession>A0A2T0BCB8</accession>
<dbReference type="InterPro" id="IPR000671">
    <property type="entry name" value="Peptidase_A31"/>
</dbReference>
<evidence type="ECO:0000256" key="2">
    <source>
        <dbReference type="ARBA" id="ARBA00022670"/>
    </source>
</evidence>
<dbReference type="AlphaFoldDB" id="A0A2T0BCB8"/>
<comment type="similarity">
    <text evidence="1">Belongs to the peptidase A31 family.</text>
</comment>
<gene>
    <name evidence="5" type="ORF">CLVI_24570</name>
</gene>
<dbReference type="SUPFAM" id="SSF53163">
    <property type="entry name" value="HybD-like"/>
    <property type="match status" value="1"/>
</dbReference>
<evidence type="ECO:0000256" key="4">
    <source>
        <dbReference type="ARBA" id="ARBA00022801"/>
    </source>
</evidence>
<dbReference type="InterPro" id="IPR023430">
    <property type="entry name" value="Pept_HybD-like_dom_sf"/>
</dbReference>
<dbReference type="Gene3D" id="3.40.50.1450">
    <property type="entry name" value="HybD-like"/>
    <property type="match status" value="1"/>
</dbReference>
<name>A0A2T0BCB8_9CLOT</name>
<dbReference type="CDD" id="cd00518">
    <property type="entry name" value="H2MP"/>
    <property type="match status" value="1"/>
</dbReference>
<keyword evidence="2 5" id="KW-0645">Protease</keyword>
<comment type="caution">
    <text evidence="5">The sequence shown here is derived from an EMBL/GenBank/DDBJ whole genome shotgun (WGS) entry which is preliminary data.</text>
</comment>
<evidence type="ECO:0000256" key="3">
    <source>
        <dbReference type="ARBA" id="ARBA00022750"/>
    </source>
</evidence>
<dbReference type="PANTHER" id="PTHR30302">
    <property type="entry name" value="HYDROGENASE 1 MATURATION PROTEASE"/>
    <property type="match status" value="1"/>
</dbReference>
<dbReference type="OrthoDB" id="9794619at2"/>
<keyword evidence="4" id="KW-0378">Hydrolase</keyword>
<dbReference type="NCBIfam" id="TIGR00072">
    <property type="entry name" value="hydrog_prot"/>
    <property type="match status" value="1"/>
</dbReference>
<dbReference type="PANTHER" id="PTHR30302:SF1">
    <property type="entry name" value="HYDROGENASE 2 MATURATION PROTEASE"/>
    <property type="match status" value="1"/>
</dbReference>
<reference evidence="5 6" key="1">
    <citation type="submission" date="2018-03" db="EMBL/GenBank/DDBJ databases">
        <title>Genome sequence of Clostridium vincentii DSM 10228.</title>
        <authorList>
            <person name="Poehlein A."/>
            <person name="Daniel R."/>
        </authorList>
    </citation>
    <scope>NUCLEOTIDE SEQUENCE [LARGE SCALE GENOMIC DNA]</scope>
    <source>
        <strain evidence="5 6">DSM 10228</strain>
    </source>
</reference>
<evidence type="ECO:0000313" key="5">
    <source>
        <dbReference type="EMBL" id="PRR81528.1"/>
    </source>
</evidence>
<evidence type="ECO:0000256" key="1">
    <source>
        <dbReference type="ARBA" id="ARBA00006814"/>
    </source>
</evidence>
<dbReference type="Proteomes" id="UP000239471">
    <property type="component" value="Unassembled WGS sequence"/>
</dbReference>
<protein>
    <submittedName>
        <fullName evidence="5">Hydrogenase 3 maturation protease</fullName>
    </submittedName>
</protein>
<dbReference type="RefSeq" id="WP_106060391.1">
    <property type="nucleotide sequence ID" value="NZ_PVXQ01000028.1"/>
</dbReference>
<evidence type="ECO:0000313" key="6">
    <source>
        <dbReference type="Proteomes" id="UP000239471"/>
    </source>
</evidence>
<dbReference type="GO" id="GO:0004190">
    <property type="term" value="F:aspartic-type endopeptidase activity"/>
    <property type="evidence" value="ECO:0007669"/>
    <property type="project" value="UniProtKB-KW"/>
</dbReference>
<dbReference type="Pfam" id="PF01750">
    <property type="entry name" value="HycI"/>
    <property type="match status" value="1"/>
</dbReference>
<organism evidence="5 6">
    <name type="scientific">Clostridium vincentii</name>
    <dbReference type="NCBI Taxonomy" id="52704"/>
    <lineage>
        <taxon>Bacteria</taxon>
        <taxon>Bacillati</taxon>
        <taxon>Bacillota</taxon>
        <taxon>Clostridia</taxon>
        <taxon>Eubacteriales</taxon>
        <taxon>Clostridiaceae</taxon>
        <taxon>Clostridium</taxon>
    </lineage>
</organism>
<dbReference type="GO" id="GO:0008047">
    <property type="term" value="F:enzyme activator activity"/>
    <property type="evidence" value="ECO:0007669"/>
    <property type="project" value="InterPro"/>
</dbReference>
<dbReference type="GO" id="GO:0016485">
    <property type="term" value="P:protein processing"/>
    <property type="evidence" value="ECO:0007669"/>
    <property type="project" value="TreeGrafter"/>
</dbReference>
<sequence length="159" mass="18043">MIKVIGIGNSLMGDDSIALKVIDSIEREIEKLNLEIKCLKAETDFNFALDNIEDGDYLFILDSTILGLDCGQVTQIHLEDVDKYPNNSLSIHNMNLLSLINHFKININGFVIGIEAAEVKFSLEISKELKVRFEEICQEIYIIIKEKSLEYRQKCDSSA</sequence>
<dbReference type="EMBL" id="PVXQ01000028">
    <property type="protein sequence ID" value="PRR81528.1"/>
    <property type="molecule type" value="Genomic_DNA"/>
</dbReference>
<proteinExistence type="inferred from homology"/>
<keyword evidence="3" id="KW-0064">Aspartyl protease</keyword>
<keyword evidence="6" id="KW-1185">Reference proteome</keyword>